<organism evidence="2 3">
    <name type="scientific">Favolaschia claudopus</name>
    <dbReference type="NCBI Taxonomy" id="2862362"/>
    <lineage>
        <taxon>Eukaryota</taxon>
        <taxon>Fungi</taxon>
        <taxon>Dikarya</taxon>
        <taxon>Basidiomycota</taxon>
        <taxon>Agaricomycotina</taxon>
        <taxon>Agaricomycetes</taxon>
        <taxon>Agaricomycetidae</taxon>
        <taxon>Agaricales</taxon>
        <taxon>Marasmiineae</taxon>
        <taxon>Mycenaceae</taxon>
        <taxon>Favolaschia</taxon>
    </lineage>
</organism>
<dbReference type="InterPro" id="IPR046496">
    <property type="entry name" value="DUF6589"/>
</dbReference>
<dbReference type="AlphaFoldDB" id="A0AAV9ZI36"/>
<accession>A0AAV9ZI36</accession>
<reference evidence="2 3" key="1">
    <citation type="journal article" date="2024" name="J Genomics">
        <title>Draft genome sequencing and assembly of Favolaschia claudopus CIRM-BRFM 2984 isolated from oak limbs.</title>
        <authorList>
            <person name="Navarro D."/>
            <person name="Drula E."/>
            <person name="Chaduli D."/>
            <person name="Cazenave R."/>
            <person name="Ahrendt S."/>
            <person name="Wang J."/>
            <person name="Lipzen A."/>
            <person name="Daum C."/>
            <person name="Barry K."/>
            <person name="Grigoriev I.V."/>
            <person name="Favel A."/>
            <person name="Rosso M.N."/>
            <person name="Martin F."/>
        </authorList>
    </citation>
    <scope>NUCLEOTIDE SEQUENCE [LARGE SCALE GENOMIC DNA]</scope>
    <source>
        <strain evidence="2 3">CIRM-BRFM 2984</strain>
    </source>
</reference>
<dbReference type="Pfam" id="PF20231">
    <property type="entry name" value="DUF6589"/>
    <property type="match status" value="1"/>
</dbReference>
<dbReference type="EMBL" id="JAWWNJ010000148">
    <property type="protein sequence ID" value="KAK6981682.1"/>
    <property type="molecule type" value="Genomic_DNA"/>
</dbReference>
<name>A0AAV9ZI36_9AGAR</name>
<evidence type="ECO:0000313" key="2">
    <source>
        <dbReference type="EMBL" id="KAK6981682.1"/>
    </source>
</evidence>
<keyword evidence="3" id="KW-1185">Reference proteome</keyword>
<dbReference type="Proteomes" id="UP001362999">
    <property type="component" value="Unassembled WGS sequence"/>
</dbReference>
<comment type="caution">
    <text evidence="2">The sequence shown here is derived from an EMBL/GenBank/DDBJ whole genome shotgun (WGS) entry which is preliminary data.</text>
</comment>
<evidence type="ECO:0000259" key="1">
    <source>
        <dbReference type="Pfam" id="PF20231"/>
    </source>
</evidence>
<protein>
    <recommendedName>
        <fullName evidence="1">DUF6589 domain-containing protein</fullName>
    </recommendedName>
</protein>
<feature type="domain" description="DUF6589" evidence="1">
    <location>
        <begin position="115"/>
        <end position="280"/>
    </location>
</feature>
<sequence>MLMYARNLHFSVFRKISGIWLFSNNASAAIFSVLSRIGLSSSYSTSTIRAKACLRAFLLIYDNINRMHRKWEPDLGQHDAMDSGTAGTLVELVNCDVKKAFDPEPLKEARNARLRSQLTTQVLMDRINDEELASVMALHNVTFLIAAAPFLTPHQAWINLRLRTTYARHRMPDGHVTQIHPLATSSHDEGAAHRNRDVLDDLILRQLGLPKNEVDKLLIIVGGDQSTVEKIRTLQEFLDDCPHGYARYGWVLPLIQLWHMGWADLERILSTHWGRTNSNAETGDIVMLGTEDLEAYFKTNPIPIEDIFELGKKMVNTYMTVTASERARHGDASDFYQISFHAHMH</sequence>
<proteinExistence type="predicted"/>
<evidence type="ECO:0000313" key="3">
    <source>
        <dbReference type="Proteomes" id="UP001362999"/>
    </source>
</evidence>
<gene>
    <name evidence="2" type="ORF">R3P38DRAFT_3333713</name>
</gene>